<evidence type="ECO:0008006" key="9">
    <source>
        <dbReference type="Google" id="ProtNLM"/>
    </source>
</evidence>
<gene>
    <name evidence="7" type="ORF">DSCO28_41660</name>
</gene>
<protein>
    <recommendedName>
        <fullName evidence="9">MFS transporter</fullName>
    </recommendedName>
</protein>
<organism evidence="7 8">
    <name type="scientific">Desulfosarcina ovata subsp. sediminis</name>
    <dbReference type="NCBI Taxonomy" id="885957"/>
    <lineage>
        <taxon>Bacteria</taxon>
        <taxon>Pseudomonadati</taxon>
        <taxon>Thermodesulfobacteriota</taxon>
        <taxon>Desulfobacteria</taxon>
        <taxon>Desulfobacterales</taxon>
        <taxon>Desulfosarcinaceae</taxon>
        <taxon>Desulfosarcina</taxon>
    </lineage>
</organism>
<dbReference type="InterPro" id="IPR011701">
    <property type="entry name" value="MFS"/>
</dbReference>
<feature type="transmembrane region" description="Helical" evidence="6">
    <location>
        <begin position="69"/>
        <end position="90"/>
    </location>
</feature>
<name>A0A5K7ZTS7_9BACT</name>
<evidence type="ECO:0000313" key="7">
    <source>
        <dbReference type="EMBL" id="BBO83600.1"/>
    </source>
</evidence>
<keyword evidence="2" id="KW-1003">Cell membrane</keyword>
<feature type="transmembrane region" description="Helical" evidence="6">
    <location>
        <begin position="249"/>
        <end position="270"/>
    </location>
</feature>
<evidence type="ECO:0000256" key="6">
    <source>
        <dbReference type="SAM" id="Phobius"/>
    </source>
</evidence>
<feature type="transmembrane region" description="Helical" evidence="6">
    <location>
        <begin position="345"/>
        <end position="366"/>
    </location>
</feature>
<proteinExistence type="predicted"/>
<keyword evidence="3 6" id="KW-0812">Transmembrane</keyword>
<evidence type="ECO:0000313" key="8">
    <source>
        <dbReference type="Proteomes" id="UP000425960"/>
    </source>
</evidence>
<dbReference type="PANTHER" id="PTHR23513">
    <property type="entry name" value="INTEGRAL MEMBRANE EFFLUX PROTEIN-RELATED"/>
    <property type="match status" value="1"/>
</dbReference>
<dbReference type="GO" id="GO:0022857">
    <property type="term" value="F:transmembrane transporter activity"/>
    <property type="evidence" value="ECO:0007669"/>
    <property type="project" value="InterPro"/>
</dbReference>
<evidence type="ECO:0000256" key="5">
    <source>
        <dbReference type="ARBA" id="ARBA00023136"/>
    </source>
</evidence>
<dbReference type="PANTHER" id="PTHR23513:SF18">
    <property type="entry name" value="INTEGRAL MEMBRANE PROTEIN"/>
    <property type="match status" value="1"/>
</dbReference>
<dbReference type="KEGG" id="dov:DSCO28_41660"/>
<feature type="transmembrane region" description="Helical" evidence="6">
    <location>
        <begin position="282"/>
        <end position="300"/>
    </location>
</feature>
<feature type="transmembrane region" description="Helical" evidence="6">
    <location>
        <begin position="372"/>
        <end position="393"/>
    </location>
</feature>
<feature type="transmembrane region" description="Helical" evidence="6">
    <location>
        <begin position="96"/>
        <end position="118"/>
    </location>
</feature>
<keyword evidence="5 6" id="KW-0472">Membrane</keyword>
<sequence>MASCSSLARRMIAAELFSDLGNQVVHLALLAELFFRRADSTADLLLLCLIQQLPALVLGPWAGRRVDRMGPATGLLCGSLAKPALVIGLLCFCDRIAVWGLYFLFMIASLVFLISRLAMTPRIVAPDRLIPYNALNERVALGVGILGPVLISLSIRHAGTGISLGTGVVMYGVSAILIRGLPKTSDSMSISTPGHITAWPQCLVRAYVAPLMDRRVGAWVRVSAAAIGIGGLLNVAAPVYNHFFFQGDIVAWGVVMAGYQAGACLAALLLSAMVNRWRDFTLFRICFFLIGMGFAVLAVLPNLPLFVLAMADCGWGFTMLQMLTESRIQRDCRPSRRGATMAALASLRGAGLLGGCLLGGVFAELADVRETMIVGCLASVAGLVLIIRSPAVFGKESSIGRH</sequence>
<dbReference type="Pfam" id="PF07690">
    <property type="entry name" value="MFS_1"/>
    <property type="match status" value="1"/>
</dbReference>
<dbReference type="AlphaFoldDB" id="A0A5K7ZTS7"/>
<feature type="transmembrane region" description="Helical" evidence="6">
    <location>
        <begin position="161"/>
        <end position="181"/>
    </location>
</feature>
<evidence type="ECO:0000256" key="1">
    <source>
        <dbReference type="ARBA" id="ARBA00004651"/>
    </source>
</evidence>
<dbReference type="RefSeq" id="WP_155323765.1">
    <property type="nucleotide sequence ID" value="NZ_AP021876.1"/>
</dbReference>
<evidence type="ECO:0000256" key="3">
    <source>
        <dbReference type="ARBA" id="ARBA00022692"/>
    </source>
</evidence>
<dbReference type="InterPro" id="IPR036259">
    <property type="entry name" value="MFS_trans_sf"/>
</dbReference>
<keyword evidence="4 6" id="KW-1133">Transmembrane helix</keyword>
<comment type="subcellular location">
    <subcellularLocation>
        <location evidence="1">Cell membrane</location>
        <topology evidence="1">Multi-pass membrane protein</topology>
    </subcellularLocation>
</comment>
<reference evidence="7 8" key="1">
    <citation type="submission" date="2019-11" db="EMBL/GenBank/DDBJ databases">
        <title>Comparative genomics of hydrocarbon-degrading Desulfosarcina strains.</title>
        <authorList>
            <person name="Watanabe M."/>
            <person name="Kojima H."/>
            <person name="Fukui M."/>
        </authorList>
    </citation>
    <scope>NUCLEOTIDE SEQUENCE [LARGE SCALE GENOMIC DNA]</scope>
    <source>
        <strain evidence="7 8">28bB2T</strain>
    </source>
</reference>
<dbReference type="EMBL" id="AP021876">
    <property type="protein sequence ID" value="BBO83600.1"/>
    <property type="molecule type" value="Genomic_DNA"/>
</dbReference>
<dbReference type="Gene3D" id="1.20.1250.20">
    <property type="entry name" value="MFS general substrate transporter like domains"/>
    <property type="match status" value="1"/>
</dbReference>
<feature type="transmembrane region" description="Helical" evidence="6">
    <location>
        <begin position="139"/>
        <end position="155"/>
    </location>
</feature>
<evidence type="ECO:0000256" key="4">
    <source>
        <dbReference type="ARBA" id="ARBA00022989"/>
    </source>
</evidence>
<evidence type="ECO:0000256" key="2">
    <source>
        <dbReference type="ARBA" id="ARBA00022475"/>
    </source>
</evidence>
<dbReference type="SUPFAM" id="SSF103473">
    <property type="entry name" value="MFS general substrate transporter"/>
    <property type="match status" value="1"/>
</dbReference>
<feature type="transmembrane region" description="Helical" evidence="6">
    <location>
        <begin position="218"/>
        <end position="237"/>
    </location>
</feature>
<accession>A0A5K7ZTS7</accession>
<dbReference type="GO" id="GO:0005886">
    <property type="term" value="C:plasma membrane"/>
    <property type="evidence" value="ECO:0007669"/>
    <property type="project" value="UniProtKB-SubCell"/>
</dbReference>
<dbReference type="Proteomes" id="UP000425960">
    <property type="component" value="Chromosome"/>
</dbReference>